<dbReference type="AlphaFoldDB" id="A0A3P7PAS2"/>
<accession>A0A3P7PAS2</accession>
<dbReference type="OrthoDB" id="6252292at2759"/>
<proteinExistence type="predicted"/>
<evidence type="ECO:0000313" key="3">
    <source>
        <dbReference type="Proteomes" id="UP000281553"/>
    </source>
</evidence>
<dbReference type="Proteomes" id="UP000281553">
    <property type="component" value="Unassembled WGS sequence"/>
</dbReference>
<protein>
    <submittedName>
        <fullName evidence="2">Uncharacterized protein</fullName>
    </submittedName>
</protein>
<reference evidence="2 3" key="1">
    <citation type="submission" date="2018-11" db="EMBL/GenBank/DDBJ databases">
        <authorList>
            <consortium name="Pathogen Informatics"/>
        </authorList>
    </citation>
    <scope>NUCLEOTIDE SEQUENCE [LARGE SCALE GENOMIC DNA]</scope>
</reference>
<evidence type="ECO:0000256" key="1">
    <source>
        <dbReference type="SAM" id="MobiDB-lite"/>
    </source>
</evidence>
<organism evidence="2 3">
    <name type="scientific">Dibothriocephalus latus</name>
    <name type="common">Fish tapeworm</name>
    <name type="synonym">Diphyllobothrium latum</name>
    <dbReference type="NCBI Taxonomy" id="60516"/>
    <lineage>
        <taxon>Eukaryota</taxon>
        <taxon>Metazoa</taxon>
        <taxon>Spiralia</taxon>
        <taxon>Lophotrochozoa</taxon>
        <taxon>Platyhelminthes</taxon>
        <taxon>Cestoda</taxon>
        <taxon>Eucestoda</taxon>
        <taxon>Diphyllobothriidea</taxon>
        <taxon>Diphyllobothriidae</taxon>
        <taxon>Dibothriocephalus</taxon>
    </lineage>
</organism>
<sequence>MSSPVATAPASAPVGVPHIDQMLRPMGQLEAFVNTISMSASLESSGADGLVIASESSAFCQSESSSSSTAAAAESDTPGEAVAVIPISSTEETLPVQPSSEEVVESKEDEDVVPDESLQAAGSLTAEEDNKELSEGGALSRDLEACASPAKRPRLMSPSTTVHGLPLTECQDSEPVIHTAVLYCLFKTSPFPVALSVHPSVVVFSKCVPSYSLFTGHIVRILVVLSPSWS</sequence>
<feature type="region of interest" description="Disordered" evidence="1">
    <location>
        <begin position="91"/>
        <end position="114"/>
    </location>
</feature>
<evidence type="ECO:0000313" key="2">
    <source>
        <dbReference type="EMBL" id="VDN17102.1"/>
    </source>
</evidence>
<keyword evidence="3" id="KW-1185">Reference proteome</keyword>
<dbReference type="EMBL" id="UYRU01067872">
    <property type="protein sequence ID" value="VDN17102.1"/>
    <property type="molecule type" value="Genomic_DNA"/>
</dbReference>
<gene>
    <name evidence="2" type="ORF">DILT_LOCUS12841</name>
</gene>
<name>A0A3P7PAS2_DIBLA</name>